<keyword evidence="6" id="KW-1185">Reference proteome</keyword>
<evidence type="ECO:0000256" key="3">
    <source>
        <dbReference type="ARBA" id="ARBA00022801"/>
    </source>
</evidence>
<accession>A0A1G7G5R3</accession>
<sequence length="148" mass="16388">MNQNFEKRTSRDSSLGLSEENGNTLTGYIALFNTSSVDMGFTEILAPGCFTSSLENPDEDVVCLVNHDDDAPIGRVSAGTLKLAQDEQGLAFSVDLPDNHCRQRDGGKHSQSRDLYPIMANDNGFIPISNMFRNDHTKRKKSILLHSR</sequence>
<dbReference type="Proteomes" id="UP000182427">
    <property type="component" value="Chromosome I"/>
</dbReference>
<evidence type="ECO:0000313" key="6">
    <source>
        <dbReference type="Proteomes" id="UP000182427"/>
    </source>
</evidence>
<keyword evidence="3" id="KW-0378">Hydrolase</keyword>
<name>A0A1G7G5R3_9BACT</name>
<gene>
    <name evidence="5" type="ORF">SAMN05444167_0564</name>
</gene>
<dbReference type="GO" id="GO:0008233">
    <property type="term" value="F:peptidase activity"/>
    <property type="evidence" value="ECO:0007669"/>
    <property type="project" value="UniProtKB-KW"/>
</dbReference>
<evidence type="ECO:0000256" key="1">
    <source>
        <dbReference type="ARBA" id="ARBA00022612"/>
    </source>
</evidence>
<keyword evidence="2 5" id="KW-0645">Protease</keyword>
<dbReference type="GO" id="GO:0006508">
    <property type="term" value="P:proteolysis"/>
    <property type="evidence" value="ECO:0007669"/>
    <property type="project" value="UniProtKB-KW"/>
</dbReference>
<protein>
    <submittedName>
        <fullName evidence="5">Phage prohead protease, HK97 family</fullName>
    </submittedName>
</protein>
<feature type="domain" description="Prohead serine protease" evidence="4">
    <location>
        <begin position="19"/>
        <end position="100"/>
    </location>
</feature>
<evidence type="ECO:0000259" key="4">
    <source>
        <dbReference type="Pfam" id="PF04586"/>
    </source>
</evidence>
<organism evidence="5 6">
    <name type="scientific">Terriglobus roseus</name>
    <dbReference type="NCBI Taxonomy" id="392734"/>
    <lineage>
        <taxon>Bacteria</taxon>
        <taxon>Pseudomonadati</taxon>
        <taxon>Acidobacteriota</taxon>
        <taxon>Terriglobia</taxon>
        <taxon>Terriglobales</taxon>
        <taxon>Acidobacteriaceae</taxon>
        <taxon>Terriglobus</taxon>
    </lineage>
</organism>
<evidence type="ECO:0000313" key="5">
    <source>
        <dbReference type="EMBL" id="SDE83458.1"/>
    </source>
</evidence>
<reference evidence="5 6" key="1">
    <citation type="submission" date="2016-10" db="EMBL/GenBank/DDBJ databases">
        <authorList>
            <person name="de Groot N.N."/>
        </authorList>
    </citation>
    <scope>NUCLEOTIDE SEQUENCE [LARGE SCALE GENOMIC DNA]</scope>
    <source>
        <strain evidence="5 6">GAS232</strain>
    </source>
</reference>
<dbReference type="Pfam" id="PF04586">
    <property type="entry name" value="Peptidase_S78"/>
    <property type="match status" value="1"/>
</dbReference>
<dbReference type="OrthoDB" id="64791at2"/>
<dbReference type="InterPro" id="IPR054613">
    <property type="entry name" value="Peptidase_S78_dom"/>
</dbReference>
<proteinExistence type="predicted"/>
<dbReference type="EMBL" id="LT629690">
    <property type="protein sequence ID" value="SDE83458.1"/>
    <property type="molecule type" value="Genomic_DNA"/>
</dbReference>
<dbReference type="RefSeq" id="WP_083343809.1">
    <property type="nucleotide sequence ID" value="NZ_LT629690.1"/>
</dbReference>
<dbReference type="NCBIfam" id="TIGR01543">
    <property type="entry name" value="proheadase_HK97"/>
    <property type="match status" value="1"/>
</dbReference>
<keyword evidence="1" id="KW-1188">Viral release from host cell</keyword>
<dbReference type="AlphaFoldDB" id="A0A1G7G5R3"/>
<evidence type="ECO:0000256" key="2">
    <source>
        <dbReference type="ARBA" id="ARBA00022670"/>
    </source>
</evidence>
<dbReference type="InterPro" id="IPR006433">
    <property type="entry name" value="Prohead_protease"/>
</dbReference>